<organism evidence="2">
    <name type="scientific">Myoviridae sp. ctXXl13</name>
    <dbReference type="NCBI Taxonomy" id="2827691"/>
    <lineage>
        <taxon>Viruses</taxon>
        <taxon>Duplodnaviria</taxon>
        <taxon>Heunggongvirae</taxon>
        <taxon>Uroviricota</taxon>
        <taxon>Caudoviricetes</taxon>
    </lineage>
</organism>
<feature type="region of interest" description="Disordered" evidence="1">
    <location>
        <begin position="1"/>
        <end position="35"/>
    </location>
</feature>
<accession>A0A8S5TKF0</accession>
<protein>
    <submittedName>
        <fullName evidence="2">Uncharacterized protein</fullName>
    </submittedName>
</protein>
<sequence>MEKLGDGKRKTGERGKKEKEIEKGKKRRKSVIKKK</sequence>
<feature type="compositionally biased region" description="Basic and acidic residues" evidence="1">
    <location>
        <begin position="1"/>
        <end position="23"/>
    </location>
</feature>
<name>A0A8S5TKF0_9CAUD</name>
<reference evidence="2" key="1">
    <citation type="journal article" date="2021" name="Proc. Natl. Acad. Sci. U.S.A.">
        <title>A Catalog of Tens of Thousands of Viruses from Human Metagenomes Reveals Hidden Associations with Chronic Diseases.</title>
        <authorList>
            <person name="Tisza M.J."/>
            <person name="Buck C.B."/>
        </authorList>
    </citation>
    <scope>NUCLEOTIDE SEQUENCE</scope>
    <source>
        <strain evidence="2">CtXXl13</strain>
    </source>
</reference>
<proteinExistence type="predicted"/>
<evidence type="ECO:0000313" key="2">
    <source>
        <dbReference type="EMBL" id="DAF63266.1"/>
    </source>
</evidence>
<evidence type="ECO:0000256" key="1">
    <source>
        <dbReference type="SAM" id="MobiDB-lite"/>
    </source>
</evidence>
<dbReference type="EMBL" id="BK032836">
    <property type="protein sequence ID" value="DAF63266.1"/>
    <property type="molecule type" value="Genomic_DNA"/>
</dbReference>
<feature type="compositionally biased region" description="Basic residues" evidence="1">
    <location>
        <begin position="24"/>
        <end position="35"/>
    </location>
</feature>